<gene>
    <name evidence="1" type="ORF">NUW58_g2732</name>
</gene>
<proteinExistence type="predicted"/>
<evidence type="ECO:0000313" key="1">
    <source>
        <dbReference type="EMBL" id="KAJ2990888.1"/>
    </source>
</evidence>
<comment type="caution">
    <text evidence="1">The sequence shown here is derived from an EMBL/GenBank/DDBJ whole genome shotgun (WGS) entry which is preliminary data.</text>
</comment>
<dbReference type="Proteomes" id="UP001143856">
    <property type="component" value="Unassembled WGS sequence"/>
</dbReference>
<reference evidence="1" key="1">
    <citation type="submission" date="2022-10" db="EMBL/GenBank/DDBJ databases">
        <title>Genome Sequence of Xylaria curta.</title>
        <authorList>
            <person name="Buettner E."/>
        </authorList>
    </citation>
    <scope>NUCLEOTIDE SEQUENCE</scope>
    <source>
        <strain evidence="1">Babe10</strain>
    </source>
</reference>
<protein>
    <submittedName>
        <fullName evidence="1">Uncharacterized protein</fullName>
    </submittedName>
</protein>
<evidence type="ECO:0000313" key="2">
    <source>
        <dbReference type="Proteomes" id="UP001143856"/>
    </source>
</evidence>
<accession>A0ACC1PFC4</accession>
<organism evidence="1 2">
    <name type="scientific">Xylaria curta</name>
    <dbReference type="NCBI Taxonomy" id="42375"/>
    <lineage>
        <taxon>Eukaryota</taxon>
        <taxon>Fungi</taxon>
        <taxon>Dikarya</taxon>
        <taxon>Ascomycota</taxon>
        <taxon>Pezizomycotina</taxon>
        <taxon>Sordariomycetes</taxon>
        <taxon>Xylariomycetidae</taxon>
        <taxon>Xylariales</taxon>
        <taxon>Xylariaceae</taxon>
        <taxon>Xylaria</taxon>
    </lineage>
</organism>
<dbReference type="EMBL" id="JAPDGR010000372">
    <property type="protein sequence ID" value="KAJ2990888.1"/>
    <property type="molecule type" value="Genomic_DNA"/>
</dbReference>
<keyword evidence="2" id="KW-1185">Reference proteome</keyword>
<sequence length="1163" mass="133603">MGLEKEEMKSEGISGLDDRVAQLEKQFSGKDDEGPRSLQERIIALEKKIADLKVTDDRNGKSQITENTVPRSVTAQVRKTSWSDFKNWYNEDDARYAIEALYVGTDLSDEIRIERQRRRRSTMLPPEGSSKQISGQELSRRWLYRIRIQSHAVLLILSKHLNRAWDDEIRTFIRPFRPLIALHEEMKRSLAELEHKWAHQEKAESMAEGESPRNITSASSGVDPKGLADESNERLFIVEDCVAALREMRCYVQFMEENVVPIRSRLASNPADNPPKIRWDDLWCLFEPGQYVYTATEPRKGQPNSRQPDQARTQKVRKLLSAVAPGMRLKTPGGRRVKRKKSDDSDNETDEEEDENSEDWFICETDPEPSKGDYVMALWCYYIDYDGQAFRPVYERIDIDYFHGEKEVNSLTVYPLKFAREEKQILDQFCSRGESFKKYVQSRRSYYNGRSIDDKIDARHYEGEVIIDFEEALVHHPEWTPPWLSWIQYPLEFPVTQDDFPIRKWISSGGKPVALEVSEVLQKDYGIEMMDYSNAINRDEFLATWKEWDKARSQTEPPGIDIVDSVLLPQRLLGYVLRERKFCQLDVRFLRPLRKKMGFDDLKIIPESKTLIQSLVDSHFQNKEAERVGDVKIGQDIIEGKANNLIILLHGVPGVGKTATAEAVADANEKPLFPITCGDLGLEPEKVETKLGSIFQLANKWNCVLLLDEADIFLADRKPDNLERNALVSVFLRILEYYNGILILTTNRVGTIDEAFESRIHIMLYYPRLTEDQTKDIFKMNIDRLKDIENQKKVTTGQPAIEIDEEKIIRFAKSHFRENRNARWNGRQIRNAFQIASSMARYDWSLEKSKTPVLDGKYFERVASATREFHSYLKEARGKDNSALAHEHSERADDFDIGPVYPDHYSPPKTRRPNRYSAESHGSQDYHRGGGHPRHNVDERDPRHNRSHRPAYSPRRSPDRSPRGERRTKLSVNSLLAGPANLRALYNDSASHAKGVPPVLDTQSGSNEPTFYGIDRGLHDHDLGKNDDMNAIGGSSPLLQRESLDTPLDEPTDYSWNEFGFGIDAGDAEKADGGYYSKPVSILIPQNLEPLPDRLVENPMNLLYFHHFITNTARALVPYDDPHANPFRTILPQMAVKNDSLLALLLAYSGAFIVFLSNCDRYA</sequence>
<name>A0ACC1PFC4_9PEZI</name>